<dbReference type="PATRIC" id="fig|178901.16.peg.1156"/>
<sequence>MAILKIARMGHPVLLKRAEDVADVSAPDVGRLIQDMMETLADAGGVGLAAATSLCFKKAFPVFRAGKPERGRGRSAMRCAGSH</sequence>
<protein>
    <submittedName>
        <fullName evidence="2">Peptide deformylase</fullName>
        <ecNumber evidence="2">3.5.1.88</ecNumber>
    </submittedName>
</protein>
<dbReference type="Pfam" id="PF01327">
    <property type="entry name" value="Pep_deformylase"/>
    <property type="match status" value="1"/>
</dbReference>
<name>A0A177GD86_9PROT</name>
<evidence type="ECO:0000313" key="3">
    <source>
        <dbReference type="Proteomes" id="UP000077349"/>
    </source>
</evidence>
<dbReference type="Proteomes" id="UP000077349">
    <property type="component" value="Unassembled WGS sequence"/>
</dbReference>
<reference evidence="2 3" key="1">
    <citation type="submission" date="2016-03" db="EMBL/GenBank/DDBJ databases">
        <title>Draft genome sequence of Acetobacter malorum CECT 7742, a strain isolated from strawberry vinegar.</title>
        <authorList>
            <person name="Sainz F."/>
            <person name="Mas A."/>
            <person name="Torija M.J."/>
        </authorList>
    </citation>
    <scope>NUCLEOTIDE SEQUENCE [LARGE SCALE GENOMIC DNA]</scope>
    <source>
        <strain evidence="2 3">CECT 7742</strain>
    </source>
</reference>
<gene>
    <name evidence="2" type="ORF">Amal_01093</name>
</gene>
<dbReference type="EMBL" id="LVHD01000011">
    <property type="protein sequence ID" value="OAG77721.1"/>
    <property type="molecule type" value="Genomic_DNA"/>
</dbReference>
<dbReference type="Gene3D" id="3.90.45.10">
    <property type="entry name" value="Peptide deformylase"/>
    <property type="match status" value="1"/>
</dbReference>
<dbReference type="SUPFAM" id="SSF56420">
    <property type="entry name" value="Peptide deformylase"/>
    <property type="match status" value="1"/>
</dbReference>
<dbReference type="GO" id="GO:0042586">
    <property type="term" value="F:peptide deformylase activity"/>
    <property type="evidence" value="ECO:0007669"/>
    <property type="project" value="UniProtKB-EC"/>
</dbReference>
<keyword evidence="2" id="KW-0378">Hydrolase</keyword>
<organism evidence="2 3">
    <name type="scientific">Acetobacter malorum</name>
    <dbReference type="NCBI Taxonomy" id="178901"/>
    <lineage>
        <taxon>Bacteria</taxon>
        <taxon>Pseudomonadati</taxon>
        <taxon>Pseudomonadota</taxon>
        <taxon>Alphaproteobacteria</taxon>
        <taxon>Acetobacterales</taxon>
        <taxon>Acetobacteraceae</taxon>
        <taxon>Acetobacter</taxon>
    </lineage>
</organism>
<dbReference type="InterPro" id="IPR036821">
    <property type="entry name" value="Peptide_deformylase_sf"/>
</dbReference>
<evidence type="ECO:0000256" key="1">
    <source>
        <dbReference type="ARBA" id="ARBA00010759"/>
    </source>
</evidence>
<accession>A0A177GD86</accession>
<dbReference type="InterPro" id="IPR023635">
    <property type="entry name" value="Peptide_deformylase"/>
</dbReference>
<comment type="caution">
    <text evidence="2">The sequence shown here is derived from an EMBL/GenBank/DDBJ whole genome shotgun (WGS) entry which is preliminary data.</text>
</comment>
<dbReference type="EC" id="3.5.1.88" evidence="2"/>
<proteinExistence type="inferred from homology"/>
<comment type="similarity">
    <text evidence="1">Belongs to the polypeptide deformylase family.</text>
</comment>
<evidence type="ECO:0000313" key="2">
    <source>
        <dbReference type="EMBL" id="OAG77721.1"/>
    </source>
</evidence>
<dbReference type="AlphaFoldDB" id="A0A177GD86"/>